<organism evidence="3 4">
    <name type="scientific">Amycolatopsis cynarae</name>
    <dbReference type="NCBI Taxonomy" id="2995223"/>
    <lineage>
        <taxon>Bacteria</taxon>
        <taxon>Bacillati</taxon>
        <taxon>Actinomycetota</taxon>
        <taxon>Actinomycetes</taxon>
        <taxon>Pseudonocardiales</taxon>
        <taxon>Pseudonocardiaceae</taxon>
        <taxon>Amycolatopsis</taxon>
    </lineage>
</organism>
<dbReference type="InterPro" id="IPR001387">
    <property type="entry name" value="Cro/C1-type_HTH"/>
</dbReference>
<dbReference type="SUPFAM" id="SSF51182">
    <property type="entry name" value="RmlC-like cupins"/>
    <property type="match status" value="1"/>
</dbReference>
<accession>A0ABY7AU41</accession>
<dbReference type="Pfam" id="PF01381">
    <property type="entry name" value="HTH_3"/>
    <property type="match status" value="1"/>
</dbReference>
<protein>
    <submittedName>
        <fullName evidence="3">XRE family transcriptional regulator</fullName>
    </submittedName>
</protein>
<name>A0ABY7AU41_9PSEU</name>
<dbReference type="InterPro" id="IPR050807">
    <property type="entry name" value="TransReg_Diox_bact_type"/>
</dbReference>
<dbReference type="Gene3D" id="2.60.120.10">
    <property type="entry name" value="Jelly Rolls"/>
    <property type="match status" value="1"/>
</dbReference>
<dbReference type="PROSITE" id="PS50943">
    <property type="entry name" value="HTH_CROC1"/>
    <property type="match status" value="1"/>
</dbReference>
<dbReference type="CDD" id="cd00093">
    <property type="entry name" value="HTH_XRE"/>
    <property type="match status" value="1"/>
</dbReference>
<dbReference type="InterPro" id="IPR014710">
    <property type="entry name" value="RmlC-like_jellyroll"/>
</dbReference>
<keyword evidence="4" id="KW-1185">Reference proteome</keyword>
<dbReference type="CDD" id="cd02209">
    <property type="entry name" value="cupin_XRE_C"/>
    <property type="match status" value="1"/>
</dbReference>
<keyword evidence="1" id="KW-0238">DNA-binding</keyword>
<dbReference type="EMBL" id="CP113836">
    <property type="protein sequence ID" value="WAL63215.1"/>
    <property type="molecule type" value="Genomic_DNA"/>
</dbReference>
<dbReference type="RefSeq" id="WP_268440989.1">
    <property type="nucleotide sequence ID" value="NZ_CP113836.1"/>
</dbReference>
<evidence type="ECO:0000313" key="3">
    <source>
        <dbReference type="EMBL" id="WAL63215.1"/>
    </source>
</evidence>
<reference evidence="3" key="1">
    <citation type="submission" date="2022-11" db="EMBL/GenBank/DDBJ databases">
        <authorList>
            <person name="Mo P."/>
        </authorList>
    </citation>
    <scope>NUCLEOTIDE SEQUENCE</scope>
    <source>
        <strain evidence="3">HUAS 11-8</strain>
    </source>
</reference>
<dbReference type="InterPro" id="IPR010982">
    <property type="entry name" value="Lambda_DNA-bd_dom_sf"/>
</dbReference>
<gene>
    <name evidence="3" type="ORF">ORV05_19490</name>
</gene>
<dbReference type="PANTHER" id="PTHR46797">
    <property type="entry name" value="HTH-TYPE TRANSCRIPTIONAL REGULATOR"/>
    <property type="match status" value="1"/>
</dbReference>
<dbReference type="InterPro" id="IPR011051">
    <property type="entry name" value="RmlC_Cupin_sf"/>
</dbReference>
<dbReference type="Gene3D" id="1.10.260.40">
    <property type="entry name" value="lambda repressor-like DNA-binding domains"/>
    <property type="match status" value="1"/>
</dbReference>
<evidence type="ECO:0000313" key="4">
    <source>
        <dbReference type="Proteomes" id="UP001163203"/>
    </source>
</evidence>
<dbReference type="Proteomes" id="UP001163203">
    <property type="component" value="Chromosome"/>
</dbReference>
<evidence type="ECO:0000256" key="1">
    <source>
        <dbReference type="ARBA" id="ARBA00023125"/>
    </source>
</evidence>
<proteinExistence type="predicted"/>
<evidence type="ECO:0000259" key="2">
    <source>
        <dbReference type="PROSITE" id="PS50943"/>
    </source>
</evidence>
<dbReference type="SUPFAM" id="SSF47413">
    <property type="entry name" value="lambda repressor-like DNA-binding domains"/>
    <property type="match status" value="1"/>
</dbReference>
<sequence length="184" mass="19294">MPRKAPLDLIAAALRRERARAGLSLTELARRAEVAKSTLSQLESGTGNPSVETLWALGTALGVPFSRLVDPPGTASRLIRAGEGPAVPAEGADYTATLLAACPPHVRRDVYRVTAEPGPRRESAPHLPGVVEHLVLAAGRAMAGVAGEPVELFPGDYLAYPGDVPHVFQALEPGTHAVLISEHP</sequence>
<dbReference type="PANTHER" id="PTHR46797:SF1">
    <property type="entry name" value="METHYLPHOSPHONATE SYNTHASE"/>
    <property type="match status" value="1"/>
</dbReference>
<feature type="domain" description="HTH cro/C1-type" evidence="2">
    <location>
        <begin position="14"/>
        <end position="68"/>
    </location>
</feature>
<dbReference type="SMART" id="SM00530">
    <property type="entry name" value="HTH_XRE"/>
    <property type="match status" value="1"/>
</dbReference>